<comment type="caution">
    <text evidence="1">The sequence shown here is derived from an EMBL/GenBank/DDBJ whole genome shotgun (WGS) entry which is preliminary data.</text>
</comment>
<evidence type="ECO:0000313" key="2">
    <source>
        <dbReference type="Proteomes" id="UP000656367"/>
    </source>
</evidence>
<gene>
    <name evidence="1" type="ORF">GCM10009006_36360</name>
</gene>
<reference evidence="1" key="1">
    <citation type="journal article" date="2014" name="Int. J. Syst. Evol. Microbiol.">
        <title>Complete genome sequence of Corynebacterium casei LMG S-19264T (=DSM 44701T), isolated from a smear-ripened cheese.</title>
        <authorList>
            <consortium name="US DOE Joint Genome Institute (JGI-PGF)"/>
            <person name="Walter F."/>
            <person name="Albersmeier A."/>
            <person name="Kalinowski J."/>
            <person name="Ruckert C."/>
        </authorList>
    </citation>
    <scope>NUCLEOTIDE SEQUENCE</scope>
    <source>
        <strain evidence="1">JCM 15759</strain>
    </source>
</reference>
<sequence length="167" mass="18657">MGSETKAHDKINYQTLTEVIRTTGWVTESSKPADRLHEGEVKSDKHVTVNYTLPTADAQLLLTTPGTAQTQLCRIGLENSLDCTLGFIKTDSDFVGRLSNVHQAVGQRYQTKYLEPVADPNQIFCGQIPANFDRSTLHHTIWSCVHAGREVDKCHSGINKILELYMK</sequence>
<dbReference type="EMBL" id="BMON01000008">
    <property type="protein sequence ID" value="GGM51909.1"/>
    <property type="molecule type" value="Genomic_DNA"/>
</dbReference>
<protein>
    <submittedName>
        <fullName evidence="1">Uncharacterized protein</fullName>
    </submittedName>
</protein>
<proteinExistence type="predicted"/>
<name>A0A830FS18_HALAR</name>
<evidence type="ECO:0000313" key="1">
    <source>
        <dbReference type="EMBL" id="GGM51909.1"/>
    </source>
</evidence>
<reference evidence="1" key="2">
    <citation type="submission" date="2020-09" db="EMBL/GenBank/DDBJ databases">
        <authorList>
            <person name="Sun Q."/>
            <person name="Ohkuma M."/>
        </authorList>
    </citation>
    <scope>NUCLEOTIDE SEQUENCE</scope>
    <source>
        <strain evidence="1">JCM 15759</strain>
    </source>
</reference>
<organism evidence="1 2">
    <name type="scientific">Haloarcula argentinensis</name>
    <dbReference type="NCBI Taxonomy" id="43776"/>
    <lineage>
        <taxon>Archaea</taxon>
        <taxon>Methanobacteriati</taxon>
        <taxon>Methanobacteriota</taxon>
        <taxon>Stenosarchaea group</taxon>
        <taxon>Halobacteria</taxon>
        <taxon>Halobacteriales</taxon>
        <taxon>Haloarculaceae</taxon>
        <taxon>Haloarcula</taxon>
    </lineage>
</organism>
<dbReference type="AlphaFoldDB" id="A0A830FS18"/>
<accession>A0A830FS18</accession>
<dbReference type="Proteomes" id="UP000656367">
    <property type="component" value="Unassembled WGS sequence"/>
</dbReference>